<comment type="caution">
    <text evidence="1">The sequence shown here is derived from an EMBL/GenBank/DDBJ whole genome shotgun (WGS) entry which is preliminary data.</text>
</comment>
<evidence type="ECO:0000313" key="2">
    <source>
        <dbReference type="Proteomes" id="UP001196413"/>
    </source>
</evidence>
<dbReference type="AlphaFoldDB" id="A0AAD5QZZ3"/>
<name>A0AAD5QZZ3_PARTN</name>
<accession>A0AAD5QZZ3</accession>
<protein>
    <submittedName>
        <fullName evidence="1">Uncharacterized protein</fullName>
    </submittedName>
</protein>
<keyword evidence="2" id="KW-1185">Reference proteome</keyword>
<proteinExistence type="predicted"/>
<gene>
    <name evidence="1" type="ORF">KIN20_027819</name>
</gene>
<evidence type="ECO:0000313" key="1">
    <source>
        <dbReference type="EMBL" id="KAJ1366992.1"/>
    </source>
</evidence>
<sequence>MFNAPFAASKPSELFWASNAADFLMLATDLLCVVRSKQGEQRVGTKCWMELGELNLGADSGGQLRPKTE</sequence>
<dbReference type="Proteomes" id="UP001196413">
    <property type="component" value="Unassembled WGS sequence"/>
</dbReference>
<organism evidence="1 2">
    <name type="scientific">Parelaphostrongylus tenuis</name>
    <name type="common">Meningeal worm</name>
    <dbReference type="NCBI Taxonomy" id="148309"/>
    <lineage>
        <taxon>Eukaryota</taxon>
        <taxon>Metazoa</taxon>
        <taxon>Ecdysozoa</taxon>
        <taxon>Nematoda</taxon>
        <taxon>Chromadorea</taxon>
        <taxon>Rhabditida</taxon>
        <taxon>Rhabditina</taxon>
        <taxon>Rhabditomorpha</taxon>
        <taxon>Strongyloidea</taxon>
        <taxon>Metastrongylidae</taxon>
        <taxon>Parelaphostrongylus</taxon>
    </lineage>
</organism>
<dbReference type="EMBL" id="JAHQIW010005743">
    <property type="protein sequence ID" value="KAJ1366992.1"/>
    <property type="molecule type" value="Genomic_DNA"/>
</dbReference>
<reference evidence="1" key="1">
    <citation type="submission" date="2021-06" db="EMBL/GenBank/DDBJ databases">
        <title>Parelaphostrongylus tenuis whole genome reference sequence.</title>
        <authorList>
            <person name="Garwood T.J."/>
            <person name="Larsen P.A."/>
            <person name="Fountain-Jones N.M."/>
            <person name="Garbe J.R."/>
            <person name="Macchietto M.G."/>
            <person name="Kania S.A."/>
            <person name="Gerhold R.W."/>
            <person name="Richards J.E."/>
            <person name="Wolf T.M."/>
        </authorList>
    </citation>
    <scope>NUCLEOTIDE SEQUENCE</scope>
    <source>
        <strain evidence="1">MNPRO001-30</strain>
        <tissue evidence="1">Meninges</tissue>
    </source>
</reference>